<evidence type="ECO:0000313" key="2">
    <source>
        <dbReference type="Proteomes" id="UP001151760"/>
    </source>
</evidence>
<reference evidence="1" key="1">
    <citation type="journal article" date="2022" name="Int. J. Mol. Sci.">
        <title>Draft Genome of Tanacetum Coccineum: Genomic Comparison of Closely Related Tanacetum-Family Plants.</title>
        <authorList>
            <person name="Yamashiro T."/>
            <person name="Shiraishi A."/>
            <person name="Nakayama K."/>
            <person name="Satake H."/>
        </authorList>
    </citation>
    <scope>NUCLEOTIDE SEQUENCE</scope>
</reference>
<comment type="caution">
    <text evidence="1">The sequence shown here is derived from an EMBL/GenBank/DDBJ whole genome shotgun (WGS) entry which is preliminary data.</text>
</comment>
<gene>
    <name evidence="1" type="ORF">Tco_1031890</name>
</gene>
<reference evidence="1" key="2">
    <citation type="submission" date="2022-01" db="EMBL/GenBank/DDBJ databases">
        <authorList>
            <person name="Yamashiro T."/>
            <person name="Shiraishi A."/>
            <person name="Satake H."/>
            <person name="Nakayama K."/>
        </authorList>
    </citation>
    <scope>NUCLEOTIDE SEQUENCE</scope>
</reference>
<protein>
    <submittedName>
        <fullName evidence="1">Uncharacterized protein</fullName>
    </submittedName>
</protein>
<dbReference type="EMBL" id="BQNB010018273">
    <property type="protein sequence ID" value="GJT72604.1"/>
    <property type="molecule type" value="Genomic_DNA"/>
</dbReference>
<organism evidence="1 2">
    <name type="scientific">Tanacetum coccineum</name>
    <dbReference type="NCBI Taxonomy" id="301880"/>
    <lineage>
        <taxon>Eukaryota</taxon>
        <taxon>Viridiplantae</taxon>
        <taxon>Streptophyta</taxon>
        <taxon>Embryophyta</taxon>
        <taxon>Tracheophyta</taxon>
        <taxon>Spermatophyta</taxon>
        <taxon>Magnoliopsida</taxon>
        <taxon>eudicotyledons</taxon>
        <taxon>Gunneridae</taxon>
        <taxon>Pentapetalae</taxon>
        <taxon>asterids</taxon>
        <taxon>campanulids</taxon>
        <taxon>Asterales</taxon>
        <taxon>Asteraceae</taxon>
        <taxon>Asteroideae</taxon>
        <taxon>Anthemideae</taxon>
        <taxon>Anthemidinae</taxon>
        <taxon>Tanacetum</taxon>
    </lineage>
</organism>
<sequence length="75" mass="7947">MSGYAVLRSLIVDQLDTGYIISRIRRRRRNALQESDGAETAIIVGEMARHALSGGIISGVSAATGDGRVRALYGG</sequence>
<evidence type="ECO:0000313" key="1">
    <source>
        <dbReference type="EMBL" id="GJT72604.1"/>
    </source>
</evidence>
<proteinExistence type="predicted"/>
<keyword evidence="2" id="KW-1185">Reference proteome</keyword>
<dbReference type="Proteomes" id="UP001151760">
    <property type="component" value="Unassembled WGS sequence"/>
</dbReference>
<accession>A0ABQ5GC00</accession>
<name>A0ABQ5GC00_9ASTR</name>